<reference evidence="1" key="1">
    <citation type="submission" date="2020-11" db="EMBL/GenBank/DDBJ databases">
        <authorList>
            <person name="Tran Van P."/>
        </authorList>
    </citation>
    <scope>NUCLEOTIDE SEQUENCE</scope>
</reference>
<dbReference type="GO" id="GO:0005763">
    <property type="term" value="C:mitochondrial small ribosomal subunit"/>
    <property type="evidence" value="ECO:0007669"/>
    <property type="project" value="TreeGrafter"/>
</dbReference>
<accession>A0A7R9AFE8</accession>
<proteinExistence type="predicted"/>
<name>A0A7R9AFE8_9CRUS</name>
<evidence type="ECO:0000313" key="1">
    <source>
        <dbReference type="EMBL" id="CAD7253256.1"/>
    </source>
</evidence>
<protein>
    <recommendedName>
        <fullName evidence="3">Mitochondrial ribosomal protein S28</fullName>
    </recommendedName>
</protein>
<evidence type="ECO:0000313" key="2">
    <source>
        <dbReference type="Proteomes" id="UP000677054"/>
    </source>
</evidence>
<sequence length="208" mass="23293">MDEENAEWVAALLALSGPNRRKMATSIMRKWPLRPCPPRLLCSSARRPTRHPRVLKEILARTCSTGSEEAGDSEIKPRQGGFAQAMERFSDPSFINTPEQKSQHAPFATLLRNSKLMQMGDPKGKVVEGEIYHVVGDDLYVDFGWKFPCVCRRPAKHPEQYVRGAKVRLRVNELELSTRFLGSSKDMTLLEADCTLLGLVRAPLSVGS</sequence>
<dbReference type="Proteomes" id="UP000677054">
    <property type="component" value="Unassembled WGS sequence"/>
</dbReference>
<organism evidence="1">
    <name type="scientific">Darwinula stevensoni</name>
    <dbReference type="NCBI Taxonomy" id="69355"/>
    <lineage>
        <taxon>Eukaryota</taxon>
        <taxon>Metazoa</taxon>
        <taxon>Ecdysozoa</taxon>
        <taxon>Arthropoda</taxon>
        <taxon>Crustacea</taxon>
        <taxon>Oligostraca</taxon>
        <taxon>Ostracoda</taxon>
        <taxon>Podocopa</taxon>
        <taxon>Podocopida</taxon>
        <taxon>Darwinulocopina</taxon>
        <taxon>Darwinuloidea</taxon>
        <taxon>Darwinulidae</taxon>
        <taxon>Darwinula</taxon>
    </lineage>
</organism>
<dbReference type="PANTHER" id="PTHR13447:SF2">
    <property type="entry name" value="SMALL RIBOSOMAL SUBUNIT PROTEIN BS1M"/>
    <property type="match status" value="1"/>
</dbReference>
<dbReference type="Pfam" id="PF10246">
    <property type="entry name" value="MRP-S35"/>
    <property type="match status" value="1"/>
</dbReference>
<evidence type="ECO:0008006" key="3">
    <source>
        <dbReference type="Google" id="ProtNLM"/>
    </source>
</evidence>
<dbReference type="PANTHER" id="PTHR13447">
    <property type="entry name" value="MITOCHONDRIAL 28S RIBOSOMAL PROTEIN S28"/>
    <property type="match status" value="1"/>
</dbReference>
<dbReference type="OrthoDB" id="6020229at2759"/>
<dbReference type="AlphaFoldDB" id="A0A7R9AFE8"/>
<dbReference type="EMBL" id="CAJPEV010005554">
    <property type="protein sequence ID" value="CAG0903270.1"/>
    <property type="molecule type" value="Genomic_DNA"/>
</dbReference>
<dbReference type="EMBL" id="LR905071">
    <property type="protein sequence ID" value="CAD7253256.1"/>
    <property type="molecule type" value="Genomic_DNA"/>
</dbReference>
<keyword evidence="2" id="KW-1185">Reference proteome</keyword>
<gene>
    <name evidence="1" type="ORF">DSTB1V02_LOCUS13006</name>
</gene>
<dbReference type="InterPro" id="IPR019375">
    <property type="entry name" value="Ribosomal_bS1m"/>
</dbReference>